<dbReference type="Gene3D" id="3.10.20.410">
    <property type="match status" value="1"/>
</dbReference>
<dbReference type="EMBL" id="UAVL01000009">
    <property type="protein sequence ID" value="SQA62985.1"/>
    <property type="molecule type" value="Genomic_DNA"/>
</dbReference>
<evidence type="ECO:0000313" key="13">
    <source>
        <dbReference type="EMBL" id="SQA62985.1"/>
    </source>
</evidence>
<evidence type="ECO:0000259" key="12">
    <source>
        <dbReference type="Pfam" id="PF13954"/>
    </source>
</evidence>
<dbReference type="InterPro" id="IPR025949">
    <property type="entry name" value="PapC-like_C"/>
</dbReference>
<organism evidence="13 14">
    <name type="scientific">Yokenella regensburgei</name>
    <dbReference type="NCBI Taxonomy" id="158877"/>
    <lineage>
        <taxon>Bacteria</taxon>
        <taxon>Pseudomonadati</taxon>
        <taxon>Pseudomonadota</taxon>
        <taxon>Gammaproteobacteria</taxon>
        <taxon>Enterobacterales</taxon>
        <taxon>Enterobacteriaceae</taxon>
        <taxon>Yokenella</taxon>
    </lineage>
</organism>
<dbReference type="Gene3D" id="2.60.40.2610">
    <property type="entry name" value="Outer membrane usher protein FimD, plug domain"/>
    <property type="match status" value="1"/>
</dbReference>
<dbReference type="Proteomes" id="UP000251313">
    <property type="component" value="Unassembled WGS sequence"/>
</dbReference>
<dbReference type="Pfam" id="PF13954">
    <property type="entry name" value="PapC_N"/>
    <property type="match status" value="1"/>
</dbReference>
<keyword evidence="6" id="KW-0812">Transmembrane</keyword>
<reference evidence="13 14" key="1">
    <citation type="submission" date="2018-06" db="EMBL/GenBank/DDBJ databases">
        <authorList>
            <consortium name="Pathogen Informatics"/>
            <person name="Doyle S."/>
        </authorList>
    </citation>
    <scope>NUCLEOTIDE SEQUENCE [LARGE SCALE GENOMIC DNA]</scope>
    <source>
        <strain evidence="13 14">NCTC11967</strain>
    </source>
</reference>
<dbReference type="Gene3D" id="2.60.40.3110">
    <property type="match status" value="1"/>
</dbReference>
<comment type="subcellular location">
    <subcellularLocation>
        <location evidence="1">Cell outer membrane</location>
        <topology evidence="1">Multi-pass membrane protein</topology>
    </subcellularLocation>
</comment>
<dbReference type="InterPro" id="IPR000015">
    <property type="entry name" value="Fimb_usher"/>
</dbReference>
<feature type="domain" description="PapC-like C-terminal" evidence="11">
    <location>
        <begin position="822"/>
        <end position="892"/>
    </location>
</feature>
<dbReference type="GO" id="GO:0009279">
    <property type="term" value="C:cell outer membrane"/>
    <property type="evidence" value="ECO:0007669"/>
    <property type="project" value="UniProtKB-SubCell"/>
</dbReference>
<evidence type="ECO:0000256" key="6">
    <source>
        <dbReference type="ARBA" id="ARBA00022692"/>
    </source>
</evidence>
<evidence type="ECO:0000313" key="14">
    <source>
        <dbReference type="Proteomes" id="UP000251313"/>
    </source>
</evidence>
<keyword evidence="4" id="KW-1134">Transmembrane beta strand</keyword>
<evidence type="ECO:0000256" key="4">
    <source>
        <dbReference type="ARBA" id="ARBA00022452"/>
    </source>
</evidence>
<dbReference type="Pfam" id="PF13953">
    <property type="entry name" value="PapC_C"/>
    <property type="match status" value="1"/>
</dbReference>
<dbReference type="InterPro" id="IPR042186">
    <property type="entry name" value="FimD_plug_dom"/>
</dbReference>
<dbReference type="SUPFAM" id="SSF141729">
    <property type="entry name" value="FimD N-terminal domain-like"/>
    <property type="match status" value="1"/>
</dbReference>
<keyword evidence="7 10" id="KW-0732">Signal</keyword>
<keyword evidence="3" id="KW-0813">Transport</keyword>
<keyword evidence="9" id="KW-0998">Cell outer membrane</keyword>
<evidence type="ECO:0000256" key="2">
    <source>
        <dbReference type="ARBA" id="ARBA00008064"/>
    </source>
</evidence>
<dbReference type="InterPro" id="IPR043142">
    <property type="entry name" value="PapC-like_C_sf"/>
</dbReference>
<dbReference type="AlphaFoldDB" id="A0AB38FWH1"/>
<gene>
    <name evidence="13" type="primary">fimD_2</name>
    <name evidence="13" type="ORF">NCTC11967_02008</name>
</gene>
<protein>
    <submittedName>
        <fullName evidence="13">Outer membrane usher protein fimD</fullName>
    </submittedName>
</protein>
<dbReference type="Pfam" id="PF00577">
    <property type="entry name" value="Usher"/>
    <property type="match status" value="1"/>
</dbReference>
<dbReference type="PANTHER" id="PTHR30451">
    <property type="entry name" value="OUTER MEMBRANE USHER PROTEIN"/>
    <property type="match status" value="1"/>
</dbReference>
<evidence type="ECO:0000256" key="9">
    <source>
        <dbReference type="ARBA" id="ARBA00023237"/>
    </source>
</evidence>
<evidence type="ECO:0000256" key="10">
    <source>
        <dbReference type="SAM" id="SignalP"/>
    </source>
</evidence>
<dbReference type="GO" id="GO:0009297">
    <property type="term" value="P:pilus assembly"/>
    <property type="evidence" value="ECO:0007669"/>
    <property type="project" value="InterPro"/>
</dbReference>
<evidence type="ECO:0000256" key="8">
    <source>
        <dbReference type="ARBA" id="ARBA00023136"/>
    </source>
</evidence>
<keyword evidence="5" id="KW-1029">Fimbrium biogenesis</keyword>
<keyword evidence="8" id="KW-0472">Membrane</keyword>
<feature type="signal peptide" evidence="10">
    <location>
        <begin position="1"/>
        <end position="38"/>
    </location>
</feature>
<feature type="domain" description="PapC N-terminal" evidence="12">
    <location>
        <begin position="64"/>
        <end position="238"/>
    </location>
</feature>
<feature type="chain" id="PRO_5044299557" evidence="10">
    <location>
        <begin position="39"/>
        <end position="907"/>
    </location>
</feature>
<proteinExistence type="inferred from homology"/>
<comment type="caution">
    <text evidence="13">The sequence shown here is derived from an EMBL/GenBank/DDBJ whole genome shotgun (WGS) entry which is preliminary data.</text>
</comment>
<evidence type="ECO:0000259" key="11">
    <source>
        <dbReference type="Pfam" id="PF13953"/>
    </source>
</evidence>
<dbReference type="Gene3D" id="2.60.40.2070">
    <property type="match status" value="1"/>
</dbReference>
<dbReference type="GO" id="GO:0015473">
    <property type="term" value="F:fimbrial usher porin activity"/>
    <property type="evidence" value="ECO:0007669"/>
    <property type="project" value="InterPro"/>
</dbReference>
<accession>A0AB38FWH1</accession>
<evidence type="ECO:0000256" key="7">
    <source>
        <dbReference type="ARBA" id="ARBA00022729"/>
    </source>
</evidence>
<dbReference type="InterPro" id="IPR025885">
    <property type="entry name" value="PapC_N"/>
</dbReference>
<comment type="similarity">
    <text evidence="2">Belongs to the fimbrial export usher family.</text>
</comment>
<evidence type="ECO:0000256" key="5">
    <source>
        <dbReference type="ARBA" id="ARBA00022558"/>
    </source>
</evidence>
<sequence length="907" mass="94888">MRKQWSEVSVRRSRAVLHPAGGRLSLCALAVMMSVASAQGMGADAVPAGTPAVSGGGGDQALTFDDDFMSMADGGKGKGKDHVDLSYFAHRGGMMPGDYPVQVKVNDKMVDDGRMLTFRSWPDQPGKLYACVTRDMLTEWGVKSEEPKAVAAGKTPPATDAPVAAVAPAATGASASADCPVGGVVSMVPWSSEKFDYNKKLLAITVPQASLGAVSEMRTPPSRWDEGIPALLMNYNYSGSQQSNQGERNGSDFLSLNGQLNVMGWRVRSGLAWHRSDRGGSDWNTQDVYAQHDYSFMRGGQFSVGRLTSDGSVVDSVPFTGVTMASDTGMLNPSATGYKPAITGIANSPATVTVRQFGKVIYQQNVPQGPFALTDFNRSGNGDVEVEIREADGSVRRFTMSSAVAPMLMNAGEMGYSMSAGQAQNTGSGNSRLSTSFAQGNLSYGTGGNTSLLAGMLLSQDYQQISAGGGWYSGLLGAFSLTSSLSAMRLSSFPGEHGQLTGVSSQFTWSRNIGGATVGMAATRYGSKNFHTYSDALGMTPDTLRSGNGQRASYQVSLSRSLGVFGSLTLTGNQTQYWGGEATQRGYTVSYSTTVKDVGISLAAGLNTTAGTSGSGQGGFSQGPRNDRSMTLNISLPLAKWLGGSSAMSGNYMYSRYNGRANQQAGVSGSALDSKVNYSASTGWGDSDSSNTSVGYSGKYAAMSAGYNMSGSDNHGWSYGMSGAVLVHPQGITLAKSLSLDGANALIELPGVGGVRIAGVETDWRGYAVVSGLTPYDLNKLSVNMTNLPGNVEVDSSSKATVPTRGSVVRVRFTGSQGYRVLFTLARAAGGDIPFGAVVSLKKQDKQAPEHTGIVGDSGQAYMSGLPDKGKLLVTWADGSDGRCTADYSLPQGADEKRLSQVTATCR</sequence>
<evidence type="ECO:0000256" key="1">
    <source>
        <dbReference type="ARBA" id="ARBA00004571"/>
    </source>
</evidence>
<dbReference type="InterPro" id="IPR037224">
    <property type="entry name" value="PapC_N_sf"/>
</dbReference>
<name>A0AB38FWH1_9ENTR</name>
<dbReference type="PANTHER" id="PTHR30451:SF21">
    <property type="entry name" value="FIMBRIAL USHER DOMAIN-CONTAINING PROTEIN YDET-RELATED"/>
    <property type="match status" value="1"/>
</dbReference>
<evidence type="ECO:0000256" key="3">
    <source>
        <dbReference type="ARBA" id="ARBA00022448"/>
    </source>
</evidence>